<evidence type="ECO:0000259" key="3">
    <source>
        <dbReference type="Pfam" id="PF05532"/>
    </source>
</evidence>
<comment type="caution">
    <text evidence="4">The sequence shown here is derived from an EMBL/GenBank/DDBJ whole genome shotgun (WGS) entry which is preliminary data.</text>
</comment>
<reference evidence="4" key="1">
    <citation type="submission" date="2017-12" db="EMBL/GenBank/DDBJ databases">
        <title>Sequencing the genomes of 1000 Actinobacteria strains.</title>
        <authorList>
            <person name="Klenk H.-P."/>
        </authorList>
    </citation>
    <scope>NUCLEOTIDE SEQUENCE [LARGE SCALE GENOMIC DNA]</scope>
    <source>
        <strain evidence="4">DSM 44228</strain>
    </source>
</reference>
<dbReference type="EMBL" id="PJNB01000001">
    <property type="protein sequence ID" value="PKW15841.1"/>
    <property type="molecule type" value="Genomic_DNA"/>
</dbReference>
<feature type="region of interest" description="Disordered" evidence="2">
    <location>
        <begin position="1"/>
        <end position="62"/>
    </location>
</feature>
<evidence type="ECO:0000313" key="5">
    <source>
        <dbReference type="Proteomes" id="UP000233786"/>
    </source>
</evidence>
<organism evidence="4 5">
    <name type="scientific">Saccharopolyspora spinosa</name>
    <dbReference type="NCBI Taxonomy" id="60894"/>
    <lineage>
        <taxon>Bacteria</taxon>
        <taxon>Bacillati</taxon>
        <taxon>Actinomycetota</taxon>
        <taxon>Actinomycetes</taxon>
        <taxon>Pseudonocardiales</taxon>
        <taxon>Pseudonocardiaceae</taxon>
        <taxon>Saccharopolyspora</taxon>
    </lineage>
</organism>
<dbReference type="SUPFAM" id="SSF69047">
    <property type="entry name" value="Hypothetical protein YjbJ"/>
    <property type="match status" value="1"/>
</dbReference>
<dbReference type="AlphaFoldDB" id="A0A2N3XYZ8"/>
<protein>
    <submittedName>
        <fullName evidence="4">CsbD-like protein</fullName>
    </submittedName>
</protein>
<proteinExistence type="inferred from homology"/>
<dbReference type="OrthoDB" id="2143260at2"/>
<dbReference type="RefSeq" id="WP_010696825.1">
    <property type="nucleotide sequence ID" value="NZ_CP061007.1"/>
</dbReference>
<dbReference type="InterPro" id="IPR036629">
    <property type="entry name" value="YjbJ_sf"/>
</dbReference>
<evidence type="ECO:0000256" key="1">
    <source>
        <dbReference type="ARBA" id="ARBA00009129"/>
    </source>
</evidence>
<gene>
    <name evidence="4" type="ORF">A8926_3612</name>
</gene>
<feature type="compositionally biased region" description="Basic and acidic residues" evidence="2">
    <location>
        <begin position="1"/>
        <end position="24"/>
    </location>
</feature>
<evidence type="ECO:0000256" key="2">
    <source>
        <dbReference type="SAM" id="MobiDB-lite"/>
    </source>
</evidence>
<sequence>MSAEDKAKNKTEELKGKVKKKIGEATDTEQLEAEGKGKEMKGDLKQAGEKVKDAFTGDENEK</sequence>
<keyword evidence="5" id="KW-1185">Reference proteome</keyword>
<evidence type="ECO:0000313" key="4">
    <source>
        <dbReference type="EMBL" id="PKW15841.1"/>
    </source>
</evidence>
<comment type="similarity">
    <text evidence="1">Belongs to the UPF0337 (CsbD) family.</text>
</comment>
<dbReference type="Pfam" id="PF05532">
    <property type="entry name" value="CsbD"/>
    <property type="match status" value="1"/>
</dbReference>
<name>A0A2N3XYZ8_SACSN</name>
<feature type="compositionally biased region" description="Basic and acidic residues" evidence="2">
    <location>
        <begin position="33"/>
        <end position="55"/>
    </location>
</feature>
<dbReference type="Gene3D" id="1.10.1470.10">
    <property type="entry name" value="YjbJ"/>
    <property type="match status" value="1"/>
</dbReference>
<accession>A0A2N3XYZ8</accession>
<dbReference type="Proteomes" id="UP000233786">
    <property type="component" value="Unassembled WGS sequence"/>
</dbReference>
<dbReference type="STRING" id="994479.GCA_000194155_03606"/>
<dbReference type="InterPro" id="IPR008462">
    <property type="entry name" value="CsbD"/>
</dbReference>
<feature type="domain" description="CsbD-like" evidence="3">
    <location>
        <begin position="5"/>
        <end position="55"/>
    </location>
</feature>